<feature type="region of interest" description="Disordered" evidence="2">
    <location>
        <begin position="373"/>
        <end position="473"/>
    </location>
</feature>
<protein>
    <recommendedName>
        <fullName evidence="5">BZIP domain-containing protein</fullName>
    </recommendedName>
</protein>
<feature type="compositionally biased region" description="Low complexity" evidence="2">
    <location>
        <begin position="414"/>
        <end position="427"/>
    </location>
</feature>
<keyword evidence="4" id="KW-1185">Reference proteome</keyword>
<evidence type="ECO:0000313" key="4">
    <source>
        <dbReference type="Proteomes" id="UP000266188"/>
    </source>
</evidence>
<accession>A0A3A2ZT89</accession>
<evidence type="ECO:0000256" key="1">
    <source>
        <dbReference type="SAM" id="Coils"/>
    </source>
</evidence>
<dbReference type="OrthoDB" id="2247093at2759"/>
<sequence>MSQNPPVVSGDAPRAENRSPADEGKAQLAPGLGSSPQSDEQDPVRPQSVSLHPSAPVEPPLEPQLRSIGVHSILNPPAKVAADFPAPSTGEGQVSQSPGLPGPRQNSSPPDHPAQLGKRPSLSPGTGQRHILTPVSPSTRLVGGISRNLPHTGSLSALHSPLGLEPRSVLHSSPGLPVLPDPAGQSFIAGTQPRTSVSLHSTPTFHNRRISAGPANPTSHETSPQTPNATYGQFARSSPAVVNAPPLHASQPLMSSSVFRTMDPLARPPTTVGPRHDNPPHGKIPVFMDYKSGSSIQAAKRKANSEASKRFRNRQKVEEQMEKTVTAQQEEIKKQVETISRQEAEIRSLIQERDYYRSERDFYREEVGRHMPLAQMPARPPSPRSMRVSFENPPEHAMEARQPVSSTGQAGQLAVAGPSAVAPVASVQQNWPTTQPYSAPPSYPEPVIASGDQARSLPPLPGAWARNNPGSQR</sequence>
<dbReference type="STRING" id="2070753.A0A3A2ZT89"/>
<evidence type="ECO:0000256" key="2">
    <source>
        <dbReference type="SAM" id="MobiDB-lite"/>
    </source>
</evidence>
<dbReference type="AlphaFoldDB" id="A0A3A2ZT89"/>
<feature type="compositionally biased region" description="Polar residues" evidence="2">
    <location>
        <begin position="216"/>
        <end position="231"/>
    </location>
</feature>
<feature type="compositionally biased region" description="Polar residues" evidence="2">
    <location>
        <begin position="188"/>
        <end position="205"/>
    </location>
</feature>
<comment type="caution">
    <text evidence="3">The sequence shown here is derived from an EMBL/GenBank/DDBJ whole genome shotgun (WGS) entry which is preliminary data.</text>
</comment>
<gene>
    <name evidence="3" type="ORF">PHISCL_07461</name>
</gene>
<feature type="compositionally biased region" description="Basic and acidic residues" evidence="2">
    <location>
        <begin position="13"/>
        <end position="25"/>
    </location>
</feature>
<feature type="compositionally biased region" description="Polar residues" evidence="2">
    <location>
        <begin position="90"/>
        <end position="109"/>
    </location>
</feature>
<name>A0A3A2ZT89_9EURO</name>
<reference evidence="4" key="1">
    <citation type="submission" date="2017-02" db="EMBL/GenBank/DDBJ databases">
        <authorList>
            <person name="Tafer H."/>
            <person name="Lopandic K."/>
        </authorList>
    </citation>
    <scope>NUCLEOTIDE SEQUENCE [LARGE SCALE GENOMIC DNA]</scope>
    <source>
        <strain evidence="4">CBS 366.77</strain>
    </source>
</reference>
<feature type="compositionally biased region" description="Polar residues" evidence="2">
    <location>
        <begin position="428"/>
        <end position="437"/>
    </location>
</feature>
<organism evidence="3 4">
    <name type="scientific">Aspergillus sclerotialis</name>
    <dbReference type="NCBI Taxonomy" id="2070753"/>
    <lineage>
        <taxon>Eukaryota</taxon>
        <taxon>Fungi</taxon>
        <taxon>Dikarya</taxon>
        <taxon>Ascomycota</taxon>
        <taxon>Pezizomycotina</taxon>
        <taxon>Eurotiomycetes</taxon>
        <taxon>Eurotiomycetidae</taxon>
        <taxon>Eurotiales</taxon>
        <taxon>Aspergillaceae</taxon>
        <taxon>Aspergillus</taxon>
        <taxon>Aspergillus subgen. Polypaecilum</taxon>
    </lineage>
</organism>
<proteinExistence type="predicted"/>
<feature type="region of interest" description="Disordered" evidence="2">
    <location>
        <begin position="1"/>
        <end position="232"/>
    </location>
</feature>
<dbReference type="Proteomes" id="UP000266188">
    <property type="component" value="Unassembled WGS sequence"/>
</dbReference>
<evidence type="ECO:0008006" key="5">
    <source>
        <dbReference type="Google" id="ProtNLM"/>
    </source>
</evidence>
<evidence type="ECO:0000313" key="3">
    <source>
        <dbReference type="EMBL" id="RJE20201.1"/>
    </source>
</evidence>
<feature type="coiled-coil region" evidence="1">
    <location>
        <begin position="325"/>
        <end position="359"/>
    </location>
</feature>
<dbReference type="EMBL" id="MVGC01000329">
    <property type="protein sequence ID" value="RJE20201.1"/>
    <property type="molecule type" value="Genomic_DNA"/>
</dbReference>
<keyword evidence="1" id="KW-0175">Coiled coil</keyword>